<dbReference type="Proteomes" id="UP000015105">
    <property type="component" value="Chromosome 5D"/>
</dbReference>
<dbReference type="AlphaFoldDB" id="A0A453K367"/>
<keyword evidence="3" id="KW-1185">Reference proteome</keyword>
<reference evidence="2" key="5">
    <citation type="journal article" date="2021" name="G3 (Bethesda)">
        <title>Aegilops tauschii genome assembly Aet v5.0 features greater sequence contiguity and improved annotation.</title>
        <authorList>
            <person name="Wang L."/>
            <person name="Zhu T."/>
            <person name="Rodriguez J.C."/>
            <person name="Deal K.R."/>
            <person name="Dubcovsky J."/>
            <person name="McGuire P.E."/>
            <person name="Lux T."/>
            <person name="Spannagl M."/>
            <person name="Mayer K.F.X."/>
            <person name="Baldrich P."/>
            <person name="Meyers B.C."/>
            <person name="Huo N."/>
            <person name="Gu Y.Q."/>
            <person name="Zhou H."/>
            <person name="Devos K.M."/>
            <person name="Bennetzen J.L."/>
            <person name="Unver T."/>
            <person name="Budak H."/>
            <person name="Gulick P.J."/>
            <person name="Galiba G."/>
            <person name="Kalapos B."/>
            <person name="Nelson D.R."/>
            <person name="Li P."/>
            <person name="You F.M."/>
            <person name="Luo M.C."/>
            <person name="Dvorak J."/>
        </authorList>
    </citation>
    <scope>NUCLEOTIDE SEQUENCE [LARGE SCALE GENOMIC DNA]</scope>
    <source>
        <strain evidence="2">cv. AL8/78</strain>
    </source>
</reference>
<reference evidence="3" key="1">
    <citation type="journal article" date="2014" name="Science">
        <title>Ancient hybridizations among the ancestral genomes of bread wheat.</title>
        <authorList>
            <consortium name="International Wheat Genome Sequencing Consortium,"/>
            <person name="Marcussen T."/>
            <person name="Sandve S.R."/>
            <person name="Heier L."/>
            <person name="Spannagl M."/>
            <person name="Pfeifer M."/>
            <person name="Jakobsen K.S."/>
            <person name="Wulff B.B."/>
            <person name="Steuernagel B."/>
            <person name="Mayer K.F."/>
            <person name="Olsen O.A."/>
        </authorList>
    </citation>
    <scope>NUCLEOTIDE SEQUENCE [LARGE SCALE GENOMIC DNA]</scope>
    <source>
        <strain evidence="3">cv. AL8/78</strain>
    </source>
</reference>
<proteinExistence type="predicted"/>
<evidence type="ECO:0000313" key="3">
    <source>
        <dbReference type="Proteomes" id="UP000015105"/>
    </source>
</evidence>
<name>A0A453K367_AEGTS</name>
<reference evidence="3" key="2">
    <citation type="journal article" date="2017" name="Nat. Plants">
        <title>The Aegilops tauschii genome reveals multiple impacts of transposons.</title>
        <authorList>
            <person name="Zhao G."/>
            <person name="Zou C."/>
            <person name="Li K."/>
            <person name="Wang K."/>
            <person name="Li T."/>
            <person name="Gao L."/>
            <person name="Zhang X."/>
            <person name="Wang H."/>
            <person name="Yang Z."/>
            <person name="Liu X."/>
            <person name="Jiang W."/>
            <person name="Mao L."/>
            <person name="Kong X."/>
            <person name="Jiao Y."/>
            <person name="Jia J."/>
        </authorList>
    </citation>
    <scope>NUCLEOTIDE SEQUENCE [LARGE SCALE GENOMIC DNA]</scope>
    <source>
        <strain evidence="3">cv. AL8/78</strain>
    </source>
</reference>
<dbReference type="Gramene" id="AET5Gv20275500.7">
    <property type="protein sequence ID" value="AET5Gv20275500.7"/>
    <property type="gene ID" value="AET5Gv20275500"/>
</dbReference>
<evidence type="ECO:0000313" key="2">
    <source>
        <dbReference type="EnsemblPlants" id="AET5Gv20275500.7"/>
    </source>
</evidence>
<evidence type="ECO:0000256" key="1">
    <source>
        <dbReference type="SAM" id="MobiDB-lite"/>
    </source>
</evidence>
<feature type="compositionally biased region" description="Polar residues" evidence="1">
    <location>
        <begin position="88"/>
        <end position="97"/>
    </location>
</feature>
<accession>A0A453K367</accession>
<dbReference type="EnsemblPlants" id="AET5Gv20275500.7">
    <property type="protein sequence ID" value="AET5Gv20275500.7"/>
    <property type="gene ID" value="AET5Gv20275500"/>
</dbReference>
<feature type="compositionally biased region" description="Low complexity" evidence="1">
    <location>
        <begin position="22"/>
        <end position="31"/>
    </location>
</feature>
<protein>
    <submittedName>
        <fullName evidence="2">Uncharacterized protein</fullName>
    </submittedName>
</protein>
<feature type="region of interest" description="Disordered" evidence="1">
    <location>
        <begin position="1"/>
        <end position="54"/>
    </location>
</feature>
<sequence length="97" mass="10363">MHQTGTVRAKSNPLVFRGLNFSDADSSSSRNSSRKDGSKGGAHQQTKSTEEVCEKGNPAVAQYLAGKFQNLSGTNKATETKEMPPEEQYNTPEATGG</sequence>
<reference evidence="2" key="4">
    <citation type="submission" date="2019-03" db="UniProtKB">
        <authorList>
            <consortium name="EnsemblPlants"/>
        </authorList>
    </citation>
    <scope>IDENTIFICATION</scope>
</reference>
<feature type="region of interest" description="Disordered" evidence="1">
    <location>
        <begin position="69"/>
        <end position="97"/>
    </location>
</feature>
<organism evidence="2 3">
    <name type="scientific">Aegilops tauschii subsp. strangulata</name>
    <name type="common">Goatgrass</name>
    <dbReference type="NCBI Taxonomy" id="200361"/>
    <lineage>
        <taxon>Eukaryota</taxon>
        <taxon>Viridiplantae</taxon>
        <taxon>Streptophyta</taxon>
        <taxon>Embryophyta</taxon>
        <taxon>Tracheophyta</taxon>
        <taxon>Spermatophyta</taxon>
        <taxon>Magnoliopsida</taxon>
        <taxon>Liliopsida</taxon>
        <taxon>Poales</taxon>
        <taxon>Poaceae</taxon>
        <taxon>BOP clade</taxon>
        <taxon>Pooideae</taxon>
        <taxon>Triticodae</taxon>
        <taxon>Triticeae</taxon>
        <taxon>Triticinae</taxon>
        <taxon>Aegilops</taxon>
    </lineage>
</organism>
<reference evidence="2" key="3">
    <citation type="journal article" date="2017" name="Nature">
        <title>Genome sequence of the progenitor of the wheat D genome Aegilops tauschii.</title>
        <authorList>
            <person name="Luo M.C."/>
            <person name="Gu Y.Q."/>
            <person name="Puiu D."/>
            <person name="Wang H."/>
            <person name="Twardziok S.O."/>
            <person name="Deal K.R."/>
            <person name="Huo N."/>
            <person name="Zhu T."/>
            <person name="Wang L."/>
            <person name="Wang Y."/>
            <person name="McGuire P.E."/>
            <person name="Liu S."/>
            <person name="Long H."/>
            <person name="Ramasamy R.K."/>
            <person name="Rodriguez J.C."/>
            <person name="Van S.L."/>
            <person name="Yuan L."/>
            <person name="Wang Z."/>
            <person name="Xia Z."/>
            <person name="Xiao L."/>
            <person name="Anderson O.D."/>
            <person name="Ouyang S."/>
            <person name="Liang Y."/>
            <person name="Zimin A.V."/>
            <person name="Pertea G."/>
            <person name="Qi P."/>
            <person name="Bennetzen J.L."/>
            <person name="Dai X."/>
            <person name="Dawson M.W."/>
            <person name="Muller H.G."/>
            <person name="Kugler K."/>
            <person name="Rivarola-Duarte L."/>
            <person name="Spannagl M."/>
            <person name="Mayer K.F.X."/>
            <person name="Lu F.H."/>
            <person name="Bevan M.W."/>
            <person name="Leroy P."/>
            <person name="Li P."/>
            <person name="You F.M."/>
            <person name="Sun Q."/>
            <person name="Liu Z."/>
            <person name="Lyons E."/>
            <person name="Wicker T."/>
            <person name="Salzberg S.L."/>
            <person name="Devos K.M."/>
            <person name="Dvorak J."/>
        </authorList>
    </citation>
    <scope>NUCLEOTIDE SEQUENCE [LARGE SCALE GENOMIC DNA]</scope>
    <source>
        <strain evidence="2">cv. AL8/78</strain>
    </source>
</reference>